<dbReference type="PANTHER" id="PTHR14387:SF0">
    <property type="entry name" value="DUF2428 DOMAIN-CONTAINING PROTEIN"/>
    <property type="match status" value="1"/>
</dbReference>
<reference evidence="6 7" key="1">
    <citation type="submission" date="2018-06" db="EMBL/GenBank/DDBJ databases">
        <title>Genome Sequence of the Brown Rot Fungal Pathogen Monilinia fructigena.</title>
        <authorList>
            <person name="Landi L."/>
            <person name="De Miccolis Angelini R.M."/>
            <person name="Pollastro S."/>
            <person name="Abate D."/>
            <person name="Faretra F."/>
            <person name="Romanazzi G."/>
        </authorList>
    </citation>
    <scope>NUCLEOTIDE SEQUENCE [LARGE SCALE GENOMIC DNA]</scope>
    <source>
        <strain evidence="6 7">Mfrg269</strain>
    </source>
</reference>
<dbReference type="Pfam" id="PF25150">
    <property type="entry name" value="TPR_Trm732"/>
    <property type="match status" value="1"/>
</dbReference>
<evidence type="ECO:0000259" key="4">
    <source>
        <dbReference type="Pfam" id="PF25150"/>
    </source>
</evidence>
<protein>
    <submittedName>
        <fullName evidence="6">Uncharacterized protein</fullName>
    </submittedName>
</protein>
<keyword evidence="7" id="KW-1185">Reference proteome</keyword>
<comment type="similarity">
    <text evidence="1">Belongs to the THADA family.</text>
</comment>
<dbReference type="InterPro" id="IPR056842">
    <property type="entry name" value="THADA-like_TPR_C"/>
</dbReference>
<evidence type="ECO:0000313" key="7">
    <source>
        <dbReference type="Proteomes" id="UP000249056"/>
    </source>
</evidence>
<accession>A0A395IJY3</accession>
<name>A0A395IJY3_9HELO</name>
<dbReference type="InterPro" id="IPR051954">
    <property type="entry name" value="tRNA_methyltransferase_THADA"/>
</dbReference>
<feature type="domain" description="tRNA (32-2'-O)-methyltransferase regulator THADA-like C-terminal TPR repeats region" evidence="5">
    <location>
        <begin position="811"/>
        <end position="962"/>
    </location>
</feature>
<keyword evidence="2" id="KW-0819">tRNA processing</keyword>
<evidence type="ECO:0000256" key="2">
    <source>
        <dbReference type="ARBA" id="ARBA00022694"/>
    </source>
</evidence>
<dbReference type="InterPro" id="IPR056843">
    <property type="entry name" value="THADA-like_TPR"/>
</dbReference>
<dbReference type="InterPro" id="IPR016024">
    <property type="entry name" value="ARM-type_fold"/>
</dbReference>
<evidence type="ECO:0000256" key="1">
    <source>
        <dbReference type="ARBA" id="ARBA00010409"/>
    </source>
</evidence>
<dbReference type="Proteomes" id="UP000249056">
    <property type="component" value="Unassembled WGS sequence"/>
</dbReference>
<dbReference type="Pfam" id="PF25151">
    <property type="entry name" value="TPR_Trm732_C"/>
    <property type="match status" value="1"/>
</dbReference>
<evidence type="ECO:0000259" key="5">
    <source>
        <dbReference type="Pfam" id="PF25151"/>
    </source>
</evidence>
<gene>
    <name evidence="6" type="ORF">DID88_009721</name>
</gene>
<dbReference type="OrthoDB" id="73997at2759"/>
<evidence type="ECO:0000313" key="6">
    <source>
        <dbReference type="EMBL" id="RAL60525.1"/>
    </source>
</evidence>
<organism evidence="6 7">
    <name type="scientific">Monilinia fructigena</name>
    <dbReference type="NCBI Taxonomy" id="38457"/>
    <lineage>
        <taxon>Eukaryota</taxon>
        <taxon>Fungi</taxon>
        <taxon>Dikarya</taxon>
        <taxon>Ascomycota</taxon>
        <taxon>Pezizomycotina</taxon>
        <taxon>Leotiomycetes</taxon>
        <taxon>Helotiales</taxon>
        <taxon>Sclerotiniaceae</taxon>
        <taxon>Monilinia</taxon>
    </lineage>
</organism>
<evidence type="ECO:0000259" key="3">
    <source>
        <dbReference type="Pfam" id="PF10350"/>
    </source>
</evidence>
<dbReference type="SUPFAM" id="SSF48371">
    <property type="entry name" value="ARM repeat"/>
    <property type="match status" value="2"/>
</dbReference>
<dbReference type="GO" id="GO:0030488">
    <property type="term" value="P:tRNA methylation"/>
    <property type="evidence" value="ECO:0007669"/>
    <property type="project" value="TreeGrafter"/>
</dbReference>
<comment type="caution">
    <text evidence="6">The sequence shown here is derived from an EMBL/GenBank/DDBJ whole genome shotgun (WGS) entry which is preliminary data.</text>
</comment>
<feature type="domain" description="tRNA (32-2'-O)-methyltransferase regulator THADA-like TPR repeats region" evidence="4">
    <location>
        <begin position="322"/>
        <end position="440"/>
    </location>
</feature>
<proteinExistence type="inferred from homology"/>
<dbReference type="EMBL" id="QKRW01000039">
    <property type="protein sequence ID" value="RAL60525.1"/>
    <property type="molecule type" value="Genomic_DNA"/>
</dbReference>
<dbReference type="PANTHER" id="PTHR14387">
    <property type="entry name" value="THADA/DEATH RECEPTOR INTERACTING PROTEIN"/>
    <property type="match status" value="1"/>
</dbReference>
<dbReference type="InterPro" id="IPR019442">
    <property type="entry name" value="THADA/TRM732_DUF2428"/>
</dbReference>
<feature type="domain" description="DUF2428" evidence="3">
    <location>
        <begin position="576"/>
        <end position="809"/>
    </location>
</feature>
<dbReference type="Pfam" id="PF10350">
    <property type="entry name" value="DUF2428"/>
    <property type="match status" value="1"/>
</dbReference>
<dbReference type="Pfam" id="PF26523">
    <property type="entry name" value="Trm732_C"/>
    <property type="match status" value="1"/>
</dbReference>
<sequence length="1481" mass="166855">MSSTVLNTEPPTDERLLPKWIESQPESTQLHLTRSNLDDFFEKAAQPRHASGNACIKLCYFIEQCKSSKSTSLKEIAYSEKTCLDLFNFYLEWNEKNQHRSMRQVLDLLTSLLNTHPSLASASSLVIIIVQRLLSVISHQASQPLVKPAFKILEHLVGKGIISIDNLAEFKNESTELDTTISISKGVLPNSTIDGIISETFHWMNLQDVSPSAGKFLVSLFKVSKNLSTEVENDESQVHTRLWQRWIIEGLHKNPDALENIKNYLLPPLFKLDRVGSLSFLQDLNQKGPLDVQGQNMESESLVHLSAIEVGKKAGLVEDSKRIKGATAYLVREIDRMIIQGRQTDCLDAQQLLGKHENFLTWFLEFLLGELVPTASYQRHIASLRAISLLLRSELQENSSEVQKVTTPDSTTWAHTLKVFNQESMRLILDLLMDPFEDVRSGATAILKLASPQNFQSTKCQGPTDFNILTEFINRAEDFSKRTGRADYADGVARSYQILYGLLDPNKGRLNLVESLINGLEKKVKIAQRDLGQAVLIAPIHSDFSTISYIWEEIDFSRDDSEDDEFSRIRKEWEDLQSRIVISCFSIWDAVKDILCNDSPEGHIPEDVDDVESIDTKDVLSYSFRAIHESSNLMGTVVTKAKDLRHDGSSVMSPELFKKVGNLTFQQLSNLRHRGAFSTVSLTFAKCCQLSQCHASSQLLDVWYKGALRCIFEQASTTRRSAGIPALITGVLSANGKSPAFEDVMMELKSLARRPVTLSETDETNLPQVHAMNCVKEIFKSSTLGKRSDKHIPDCLQLAADSLTSDIWAIRNCGLLLLRSLIDCLFGTNENKASIEAGWDGRSTKLSYEKYPELPEILLKLLDKETIGIEDTNTPAIGSIESVFPALDIIRRAGPPIMLRKEIKEKVSIHLGSKFWHTRELAARTMCTFMLNDGWLLDLENLLKISDPPLNYTHGVLMTINFVLERRLSVFSSPPSIQDLISLKDKIESLSHLGKCPETLATYIDFKNLIYQILLDLPQSSLSMNDREKLIDNYDSHNMLLDRDGTYSKVNTDLSYEKSRVGGALLHQATSREAVYISGLTNDIQGLKNALNDCCEVDLDTASTSLECVLQAWKNHNTTVLEALLDAVTISSTDLQNIGPIAIDQYSKMLNSIKQCDLDQYILDIGEIAHFIGSQGEKSGPHLSHALMRTISKINFMGRAETMSEAGKSYNDFDTRFASVKGLSYFFSCLPDEFKWTSEILPCLITLYDTLNDDDDEVRELGAEIVSSIVGKPLIPLAACEEFAEWLRLKYPQDQMFGWNIICRITGSEEFIFHGSYAGLSSPGDQLSSAMKQDDALFVEEEQNLFIDEVREVKIWSHILSREFKLMENNESGEEYWQQYSHLSNWILEGIQKLNILMENIDGPFGWTSKPSMFASCTRILLGANVLIEGNTLPESISRILRQKEIIEEMNIFKTLGEKNNLHPSLLFKVIENETSLLNRR</sequence>
<dbReference type="GO" id="GO:0005829">
    <property type="term" value="C:cytosol"/>
    <property type="evidence" value="ECO:0007669"/>
    <property type="project" value="TreeGrafter"/>
</dbReference>